<protein>
    <submittedName>
        <fullName evidence="1">Uncharacterized protein</fullName>
    </submittedName>
</protein>
<evidence type="ECO:0000313" key="2">
    <source>
        <dbReference type="Proteomes" id="UP000823775"/>
    </source>
</evidence>
<dbReference type="EMBL" id="JACEIK010000451">
    <property type="protein sequence ID" value="MCD7457308.1"/>
    <property type="molecule type" value="Genomic_DNA"/>
</dbReference>
<name>A0ABS8SEN1_DATST</name>
<organism evidence="1 2">
    <name type="scientific">Datura stramonium</name>
    <name type="common">Jimsonweed</name>
    <name type="synonym">Common thornapple</name>
    <dbReference type="NCBI Taxonomy" id="4076"/>
    <lineage>
        <taxon>Eukaryota</taxon>
        <taxon>Viridiplantae</taxon>
        <taxon>Streptophyta</taxon>
        <taxon>Embryophyta</taxon>
        <taxon>Tracheophyta</taxon>
        <taxon>Spermatophyta</taxon>
        <taxon>Magnoliopsida</taxon>
        <taxon>eudicotyledons</taxon>
        <taxon>Gunneridae</taxon>
        <taxon>Pentapetalae</taxon>
        <taxon>asterids</taxon>
        <taxon>lamiids</taxon>
        <taxon>Solanales</taxon>
        <taxon>Solanaceae</taxon>
        <taxon>Solanoideae</taxon>
        <taxon>Datureae</taxon>
        <taxon>Datura</taxon>
    </lineage>
</organism>
<keyword evidence="2" id="KW-1185">Reference proteome</keyword>
<sequence>MSSVALGPCDDDMGAYACNDGSYEYDDRDYVGYVDSHDHGQCRDESYYSKGTKLANEGTQAPNMEPTLEDMMNMVASLTKRMDVMMGNGMVVPTQAQVKKILFVNLKVQYLNSTLQTF</sequence>
<accession>A0ABS8SEN1</accession>
<proteinExistence type="predicted"/>
<dbReference type="Proteomes" id="UP000823775">
    <property type="component" value="Unassembled WGS sequence"/>
</dbReference>
<comment type="caution">
    <text evidence="1">The sequence shown here is derived from an EMBL/GenBank/DDBJ whole genome shotgun (WGS) entry which is preliminary data.</text>
</comment>
<gene>
    <name evidence="1" type="ORF">HAX54_034835</name>
</gene>
<evidence type="ECO:0000313" key="1">
    <source>
        <dbReference type="EMBL" id="MCD7457308.1"/>
    </source>
</evidence>
<reference evidence="1 2" key="1">
    <citation type="journal article" date="2021" name="BMC Genomics">
        <title>Datura genome reveals duplications of psychoactive alkaloid biosynthetic genes and high mutation rate following tissue culture.</title>
        <authorList>
            <person name="Rajewski A."/>
            <person name="Carter-House D."/>
            <person name="Stajich J."/>
            <person name="Litt A."/>
        </authorList>
    </citation>
    <scope>NUCLEOTIDE SEQUENCE [LARGE SCALE GENOMIC DNA]</scope>
    <source>
        <strain evidence="1">AR-01</strain>
    </source>
</reference>